<evidence type="ECO:0000256" key="1">
    <source>
        <dbReference type="SAM" id="MobiDB-lite"/>
    </source>
</evidence>
<dbReference type="AlphaFoldDB" id="A0A368UZD8"/>
<proteinExistence type="predicted"/>
<feature type="region of interest" description="Disordered" evidence="1">
    <location>
        <begin position="1"/>
        <end position="23"/>
    </location>
</feature>
<gene>
    <name evidence="3" type="ORF">DET51_107126</name>
    <name evidence="2" type="ORF">DET64_107126</name>
</gene>
<dbReference type="EMBL" id="QPJB01000007">
    <property type="protein sequence ID" value="RCW33455.1"/>
    <property type="molecule type" value="Genomic_DNA"/>
</dbReference>
<comment type="caution">
    <text evidence="3">The sequence shown here is derived from an EMBL/GenBank/DDBJ whole genome shotgun (WGS) entry which is preliminary data.</text>
</comment>
<evidence type="ECO:0000313" key="4">
    <source>
        <dbReference type="Proteomes" id="UP000252795"/>
    </source>
</evidence>
<reference evidence="3 4" key="1">
    <citation type="submission" date="2018-07" db="EMBL/GenBank/DDBJ databases">
        <title>Freshwater and sediment microbial communities from various areas in North America, analyzing microbe dynamics in response to fracking.</title>
        <authorList>
            <person name="Lamendella R."/>
        </authorList>
    </citation>
    <scope>NUCLEOTIDE SEQUENCE [LARGE SCALE GENOMIC DNA]</scope>
    <source>
        <strain evidence="3 4">114E</strain>
        <strain evidence="2 5">114E_o</strain>
    </source>
</reference>
<feature type="compositionally biased region" description="Basic residues" evidence="1">
    <location>
        <begin position="1"/>
        <end position="14"/>
    </location>
</feature>
<name>A0A368UZD8_MARNT</name>
<protein>
    <submittedName>
        <fullName evidence="3">Uncharacterized protein</fullName>
    </submittedName>
</protein>
<keyword evidence="5" id="KW-1185">Reference proteome</keyword>
<organism evidence="3 4">
    <name type="scientific">Marinobacter nauticus</name>
    <name type="common">Marinobacter hydrocarbonoclasticus</name>
    <name type="synonym">Marinobacter aquaeolei</name>
    <dbReference type="NCBI Taxonomy" id="2743"/>
    <lineage>
        <taxon>Bacteria</taxon>
        <taxon>Pseudomonadati</taxon>
        <taxon>Pseudomonadota</taxon>
        <taxon>Gammaproteobacteria</taxon>
        <taxon>Pseudomonadales</taxon>
        <taxon>Marinobacteraceae</taxon>
        <taxon>Marinobacter</taxon>
    </lineage>
</organism>
<dbReference type="Proteomes" id="UP000253065">
    <property type="component" value="Unassembled WGS sequence"/>
</dbReference>
<dbReference type="EMBL" id="QNSA01000007">
    <property type="protein sequence ID" value="RBP72528.1"/>
    <property type="molecule type" value="Genomic_DNA"/>
</dbReference>
<accession>A0A368UZD8</accession>
<evidence type="ECO:0000313" key="3">
    <source>
        <dbReference type="EMBL" id="RCW33455.1"/>
    </source>
</evidence>
<dbReference type="Proteomes" id="UP000252795">
    <property type="component" value="Unassembled WGS sequence"/>
</dbReference>
<evidence type="ECO:0000313" key="5">
    <source>
        <dbReference type="Proteomes" id="UP000253065"/>
    </source>
</evidence>
<sequence length="41" mass="4806">MCKRQTNSHKKAPPKRGQTTNRMQEIYIRASTRLRTFGSLL</sequence>
<evidence type="ECO:0000313" key="2">
    <source>
        <dbReference type="EMBL" id="RBP72528.1"/>
    </source>
</evidence>